<name>A0A834ZM26_TETSI</name>
<feature type="transmembrane region" description="Helical" evidence="1">
    <location>
        <begin position="51"/>
        <end position="69"/>
    </location>
</feature>
<feature type="transmembrane region" description="Helical" evidence="1">
    <location>
        <begin position="75"/>
        <end position="95"/>
    </location>
</feature>
<dbReference type="EMBL" id="JABCRI010000006">
    <property type="protein sequence ID" value="KAF8404872.1"/>
    <property type="molecule type" value="Genomic_DNA"/>
</dbReference>
<sequence>MGWMPSSLSSRPVNVGISSTRWPVVVKILLLYVPANPRWKSASMRLQVTHLLAFVPVLEFLCEVVGAQIKYVGAYLIISTMCLSVLSHLLISYAWNKGAGNLEWVNEKLWNHV</sequence>
<organism evidence="2 3">
    <name type="scientific">Tetracentron sinense</name>
    <name type="common">Spur-leaf</name>
    <dbReference type="NCBI Taxonomy" id="13715"/>
    <lineage>
        <taxon>Eukaryota</taxon>
        <taxon>Viridiplantae</taxon>
        <taxon>Streptophyta</taxon>
        <taxon>Embryophyta</taxon>
        <taxon>Tracheophyta</taxon>
        <taxon>Spermatophyta</taxon>
        <taxon>Magnoliopsida</taxon>
        <taxon>Trochodendrales</taxon>
        <taxon>Trochodendraceae</taxon>
        <taxon>Tetracentron</taxon>
    </lineage>
</organism>
<keyword evidence="1" id="KW-1133">Transmembrane helix</keyword>
<proteinExistence type="predicted"/>
<gene>
    <name evidence="2" type="ORF">HHK36_009763</name>
</gene>
<keyword evidence="3" id="KW-1185">Reference proteome</keyword>
<dbReference type="AlphaFoldDB" id="A0A834ZM26"/>
<evidence type="ECO:0000313" key="3">
    <source>
        <dbReference type="Proteomes" id="UP000655225"/>
    </source>
</evidence>
<keyword evidence="1" id="KW-0472">Membrane</keyword>
<protein>
    <submittedName>
        <fullName evidence="2">Uncharacterized protein</fullName>
    </submittedName>
</protein>
<evidence type="ECO:0000313" key="2">
    <source>
        <dbReference type="EMBL" id="KAF8404872.1"/>
    </source>
</evidence>
<reference evidence="2 3" key="1">
    <citation type="submission" date="2020-04" db="EMBL/GenBank/DDBJ databases">
        <title>Plant Genome Project.</title>
        <authorList>
            <person name="Zhang R.-G."/>
        </authorList>
    </citation>
    <scope>NUCLEOTIDE SEQUENCE [LARGE SCALE GENOMIC DNA]</scope>
    <source>
        <strain evidence="2">YNK0</strain>
        <tissue evidence="2">Leaf</tissue>
    </source>
</reference>
<evidence type="ECO:0000256" key="1">
    <source>
        <dbReference type="SAM" id="Phobius"/>
    </source>
</evidence>
<accession>A0A834ZM26</accession>
<comment type="caution">
    <text evidence="2">The sequence shown here is derived from an EMBL/GenBank/DDBJ whole genome shotgun (WGS) entry which is preliminary data.</text>
</comment>
<dbReference type="Proteomes" id="UP000655225">
    <property type="component" value="Unassembled WGS sequence"/>
</dbReference>
<keyword evidence="1" id="KW-0812">Transmembrane</keyword>